<evidence type="ECO:0000259" key="1">
    <source>
        <dbReference type="Pfam" id="PF24573"/>
    </source>
</evidence>
<dbReference type="PANTHER" id="PTHR16216:SF2">
    <property type="entry name" value="DYNEIN AXONEMAL ASSEMBLY FACTOR 5"/>
    <property type="match status" value="1"/>
</dbReference>
<sequence length="473" mass="54680">MIVLAESDIKEHLKDIVKTLVKYLDYEDIEIQNTTKKISELLGIYLEIDIYMPLIISSINDEEHKSAPKSLKKLLAVLSMIIRAENPKSLEPHLEAIMKTIMSIEKTFDDNEDVQGGLYYIIKELIEVGGENISIYCRPIFSLLLTIEATTKIGTKLCGYQSISELHSNEVSMLLNEFTQNQSYKSWQKYSKDRLKFDIIIRNCGEGIEKFMDIILEILQSCVDLNQDVEVRLDTLIQVEFLIQTPYASVQKKLYENSQIVLTRIIIPSIIWRIGKPQIKIRKAGVINLYKMIEKNLLDKKVLVKCLNELMPPIKSSLSDDWAPDLRLAACKLMEKILLEVQNDIQYIQISENYTALLERLDDSQDIIRIEICKSFIAIFGAKALKESTTIFDYMIKAIFIHLDDQNEEMQMAAYNSLRFAAHFNSQILKNEATQSIKKMKFPRKCQELINLADQLLSEQQSDQMEKEQEQQK</sequence>
<accession>G0QLD6</accession>
<dbReference type="RefSeq" id="XP_004039273.1">
    <property type="nucleotide sequence ID" value="XM_004039225.1"/>
</dbReference>
<reference evidence="2 3" key="1">
    <citation type="submission" date="2011-07" db="EMBL/GenBank/DDBJ databases">
        <authorList>
            <person name="Coyne R."/>
            <person name="Brami D."/>
            <person name="Johnson J."/>
            <person name="Hostetler J."/>
            <person name="Hannick L."/>
            <person name="Clark T."/>
            <person name="Cassidy-Hanley D."/>
            <person name="Inman J."/>
        </authorList>
    </citation>
    <scope>NUCLEOTIDE SEQUENCE [LARGE SCALE GENOMIC DNA]</scope>
    <source>
        <strain evidence="2 3">G5</strain>
    </source>
</reference>
<dbReference type="EMBL" id="GL983247">
    <property type="protein sequence ID" value="EGR33969.1"/>
    <property type="molecule type" value="Genomic_DNA"/>
</dbReference>
<gene>
    <name evidence="2" type="ORF">IMG5_029090</name>
</gene>
<dbReference type="Proteomes" id="UP000008983">
    <property type="component" value="Unassembled WGS sequence"/>
</dbReference>
<dbReference type="PANTHER" id="PTHR16216">
    <property type="entry name" value="DYNEIN ASSEMBLY FACTOR 5, AXONEMAL"/>
    <property type="match status" value="1"/>
</dbReference>
<dbReference type="AlphaFoldDB" id="G0QLD6"/>
<dbReference type="Pfam" id="PF24573">
    <property type="entry name" value="HEAT_DAAF5"/>
    <property type="match status" value="1"/>
</dbReference>
<dbReference type="InterPro" id="IPR016024">
    <property type="entry name" value="ARM-type_fold"/>
</dbReference>
<dbReference type="eggNOG" id="ENOG502RT2R">
    <property type="taxonomic scope" value="Eukaryota"/>
</dbReference>
<dbReference type="InterPro" id="IPR052623">
    <property type="entry name" value="DAAF5"/>
</dbReference>
<proteinExistence type="predicted"/>
<keyword evidence="3" id="KW-1185">Reference proteome</keyword>
<feature type="domain" description="Dynein axonemal assembly factor 5 HEAT-repeat" evidence="1">
    <location>
        <begin position="2"/>
        <end position="150"/>
    </location>
</feature>
<dbReference type="SUPFAM" id="SSF48371">
    <property type="entry name" value="ARM repeat"/>
    <property type="match status" value="1"/>
</dbReference>
<dbReference type="Gene3D" id="1.25.10.10">
    <property type="entry name" value="Leucine-rich Repeat Variant"/>
    <property type="match status" value="2"/>
</dbReference>
<dbReference type="GeneID" id="14910157"/>
<dbReference type="OMA" id="SVYSDCW"/>
<evidence type="ECO:0000313" key="3">
    <source>
        <dbReference type="Proteomes" id="UP000008983"/>
    </source>
</evidence>
<dbReference type="OrthoDB" id="414863at2759"/>
<dbReference type="InParanoid" id="G0QLD6"/>
<evidence type="ECO:0000313" key="2">
    <source>
        <dbReference type="EMBL" id="EGR33969.1"/>
    </source>
</evidence>
<organism evidence="2 3">
    <name type="scientific">Ichthyophthirius multifiliis</name>
    <name type="common">White spot disease agent</name>
    <name type="synonym">Ich</name>
    <dbReference type="NCBI Taxonomy" id="5932"/>
    <lineage>
        <taxon>Eukaryota</taxon>
        <taxon>Sar</taxon>
        <taxon>Alveolata</taxon>
        <taxon>Ciliophora</taxon>
        <taxon>Intramacronucleata</taxon>
        <taxon>Oligohymenophorea</taxon>
        <taxon>Hymenostomatida</taxon>
        <taxon>Ophryoglenina</taxon>
        <taxon>Ichthyophthirius</taxon>
    </lineage>
</organism>
<protein>
    <recommendedName>
        <fullName evidence="1">Dynein axonemal assembly factor 5 HEAT-repeat domain-containing protein</fullName>
    </recommendedName>
</protein>
<dbReference type="InterPro" id="IPR011989">
    <property type="entry name" value="ARM-like"/>
</dbReference>
<dbReference type="InterPro" id="IPR056497">
    <property type="entry name" value="HEAT_DAAF5"/>
</dbReference>
<name>G0QLD6_ICHMU</name>